<keyword evidence="3" id="KW-1185">Reference proteome</keyword>
<dbReference type="STRING" id="181874.A0A409VNE0"/>
<feature type="compositionally biased region" description="Basic and acidic residues" evidence="1">
    <location>
        <begin position="485"/>
        <end position="519"/>
    </location>
</feature>
<feature type="compositionally biased region" description="Pro residues" evidence="1">
    <location>
        <begin position="256"/>
        <end position="281"/>
    </location>
</feature>
<evidence type="ECO:0000313" key="3">
    <source>
        <dbReference type="Proteomes" id="UP000284842"/>
    </source>
</evidence>
<dbReference type="EMBL" id="NHTK01006020">
    <property type="protein sequence ID" value="PPQ67757.1"/>
    <property type="molecule type" value="Genomic_DNA"/>
</dbReference>
<feature type="compositionally biased region" description="Low complexity" evidence="1">
    <location>
        <begin position="552"/>
        <end position="564"/>
    </location>
</feature>
<feature type="compositionally biased region" description="Low complexity" evidence="1">
    <location>
        <begin position="244"/>
        <end position="255"/>
    </location>
</feature>
<evidence type="ECO:0000256" key="1">
    <source>
        <dbReference type="SAM" id="MobiDB-lite"/>
    </source>
</evidence>
<dbReference type="Proteomes" id="UP000284842">
    <property type="component" value="Unassembled WGS sequence"/>
</dbReference>
<evidence type="ECO:0008006" key="4">
    <source>
        <dbReference type="Google" id="ProtNLM"/>
    </source>
</evidence>
<protein>
    <recommendedName>
        <fullName evidence="4">FYVE-type domain-containing protein</fullName>
    </recommendedName>
</protein>
<feature type="compositionally biased region" description="Pro residues" evidence="1">
    <location>
        <begin position="333"/>
        <end position="347"/>
    </location>
</feature>
<feature type="region of interest" description="Disordered" evidence="1">
    <location>
        <begin position="195"/>
        <end position="420"/>
    </location>
</feature>
<accession>A0A409VNE0</accession>
<proteinExistence type="predicted"/>
<feature type="compositionally biased region" description="Pro residues" evidence="1">
    <location>
        <begin position="359"/>
        <end position="376"/>
    </location>
</feature>
<feature type="region of interest" description="Disordered" evidence="1">
    <location>
        <begin position="485"/>
        <end position="564"/>
    </location>
</feature>
<evidence type="ECO:0000313" key="2">
    <source>
        <dbReference type="EMBL" id="PPQ67757.1"/>
    </source>
</evidence>
<feature type="compositionally biased region" description="Low complexity" evidence="1">
    <location>
        <begin position="389"/>
        <end position="408"/>
    </location>
</feature>
<sequence length="589" mass="64509">MSDSGRRGLPLLSGRPPSPDPSLSEGACRKCNKEFNMLFSRSRRCNHCGASSCFCLVHRMRGPSSSARLVTYLASEGNLQSFWLCATYYSAGYSYCHSCSDYQALMPRAGQDQSGYDPMHVCGFCIEFLTITAAGKAQLKAMPLSKLKKYVTAYNIKIDRAVEKDDLIDGILAAKGPDGCLSRANENFYRKYSVPNRASSSRSRGLFSRPSQGTGSNAPPRPATASYPEFARPDLAPDDPPPHSHSQPQSSSWRPPRGPPPPPQRPPQPQYTQPPPIPPRGNYPGASSYNYSSQQQNQHAHYSQTGAGYGYPGAAPNYNPHYNTGYNPNYTPYTPPPGAYPPPPHPPPGHDHYFAGQAGPPPPPPRETRPPPPPPNFNTHPNRSPGQPPRQTSASSPSSTPRARTTSSAPPPVPTLDELLEMTPDSIRALSISTLKSVLFANHVAVGQILEKSDLVNKVLVLVEDEKRERARAREAEELERIAREAEREERERERRENEERIQREREEHERERQQDRDAASASANVQDETSGGSSRPASPPKPAPKTEETAKPSAFAAAKSHAAAHLERTGLCVICQDEEANIAIVDCG</sequence>
<dbReference type="PANTHER" id="PTHR14879:SF5">
    <property type="entry name" value="RING-TYPE DOMAIN-CONTAINING PROTEIN"/>
    <property type="match status" value="1"/>
</dbReference>
<dbReference type="InParanoid" id="A0A409VNE0"/>
<feature type="compositionally biased region" description="Polar residues" evidence="1">
    <location>
        <begin position="196"/>
        <end position="217"/>
    </location>
</feature>
<name>A0A409VNE0_9AGAR</name>
<organism evidence="2 3">
    <name type="scientific">Panaeolus cyanescens</name>
    <dbReference type="NCBI Taxonomy" id="181874"/>
    <lineage>
        <taxon>Eukaryota</taxon>
        <taxon>Fungi</taxon>
        <taxon>Dikarya</taxon>
        <taxon>Basidiomycota</taxon>
        <taxon>Agaricomycotina</taxon>
        <taxon>Agaricomycetes</taxon>
        <taxon>Agaricomycetidae</taxon>
        <taxon>Agaricales</taxon>
        <taxon>Agaricineae</taxon>
        <taxon>Galeropsidaceae</taxon>
        <taxon>Panaeolus</taxon>
    </lineage>
</organism>
<dbReference type="InterPro" id="IPR051728">
    <property type="entry name" value="RING-FYVE_E3_ubiquitin-ligase"/>
</dbReference>
<reference evidence="2 3" key="1">
    <citation type="journal article" date="2018" name="Evol. Lett.">
        <title>Horizontal gene cluster transfer increased hallucinogenic mushroom diversity.</title>
        <authorList>
            <person name="Reynolds H.T."/>
            <person name="Vijayakumar V."/>
            <person name="Gluck-Thaler E."/>
            <person name="Korotkin H.B."/>
            <person name="Matheny P.B."/>
            <person name="Slot J.C."/>
        </authorList>
    </citation>
    <scope>NUCLEOTIDE SEQUENCE [LARGE SCALE GENOMIC DNA]</scope>
    <source>
        <strain evidence="2 3">2629</strain>
    </source>
</reference>
<gene>
    <name evidence="2" type="ORF">CVT24_002767</name>
</gene>
<feature type="compositionally biased region" description="Low complexity" evidence="1">
    <location>
        <begin position="286"/>
        <end position="332"/>
    </location>
</feature>
<feature type="region of interest" description="Disordered" evidence="1">
    <location>
        <begin position="1"/>
        <end position="24"/>
    </location>
</feature>
<dbReference type="PANTHER" id="PTHR14879">
    <property type="entry name" value="CASPASE REGULATOR, RING FINGER DOMAIN-CONTAINING"/>
    <property type="match status" value="1"/>
</dbReference>
<dbReference type="AlphaFoldDB" id="A0A409VNE0"/>
<comment type="caution">
    <text evidence="2">The sequence shown here is derived from an EMBL/GenBank/DDBJ whole genome shotgun (WGS) entry which is preliminary data.</text>
</comment>
<dbReference type="OrthoDB" id="3045089at2759"/>